<evidence type="ECO:0000256" key="1">
    <source>
        <dbReference type="SAM" id="MobiDB-lite"/>
    </source>
</evidence>
<accession>A0A3P6E147</accession>
<dbReference type="Pfam" id="PF05097">
    <property type="entry name" value="DUF688"/>
    <property type="match status" value="1"/>
</dbReference>
<evidence type="ECO:0000313" key="2">
    <source>
        <dbReference type="EMBL" id="VDD31826.1"/>
    </source>
</evidence>
<dbReference type="EMBL" id="LR031875">
    <property type="protein sequence ID" value="VDD31826.1"/>
    <property type="molecule type" value="Genomic_DNA"/>
</dbReference>
<dbReference type="PANTHER" id="PTHR34371">
    <property type="entry name" value="OS01G0551000 PROTEIN"/>
    <property type="match status" value="1"/>
</dbReference>
<dbReference type="PANTHER" id="PTHR34371:SF14">
    <property type="entry name" value="BNAC09G29070D PROTEIN"/>
    <property type="match status" value="1"/>
</dbReference>
<name>A0A3P6E147_BRAOL</name>
<gene>
    <name evidence="2" type="ORF">BOLC9T57149H</name>
</gene>
<feature type="compositionally biased region" description="Basic residues" evidence="1">
    <location>
        <begin position="54"/>
        <end position="67"/>
    </location>
</feature>
<sequence length="245" mass="27545">MGFTKDQDRFRSTPKLPLFSYPMNMPYETPGLATPPVNIGGSVPFLWEEAPGKPKARSSVRKPPRSKHTGEKRGVVRSLDLPPRLLLPGESCKSFAANEPSPTTVLDGPYDLRRRSLSLPRSAYVVRKLRGVPAPAPAKEKRLFGSSRWGSFGKCKDVSEGIFDFPRFRDGGCDCRRDWTGGGSDFSGDGGTKVKLFRLKRKGNLFNLSHATKSDNPIIRYLKMQERVYEGFKQAIPWRRKQENL</sequence>
<dbReference type="AlphaFoldDB" id="A0A3P6E147"/>
<reference evidence="2" key="1">
    <citation type="submission" date="2018-11" db="EMBL/GenBank/DDBJ databases">
        <authorList>
            <consortium name="Genoscope - CEA"/>
            <person name="William W."/>
        </authorList>
    </citation>
    <scope>NUCLEOTIDE SEQUENCE</scope>
</reference>
<dbReference type="InterPro" id="IPR007789">
    <property type="entry name" value="DUF688"/>
</dbReference>
<organism evidence="2">
    <name type="scientific">Brassica oleracea</name>
    <name type="common">Wild cabbage</name>
    <dbReference type="NCBI Taxonomy" id="3712"/>
    <lineage>
        <taxon>Eukaryota</taxon>
        <taxon>Viridiplantae</taxon>
        <taxon>Streptophyta</taxon>
        <taxon>Embryophyta</taxon>
        <taxon>Tracheophyta</taxon>
        <taxon>Spermatophyta</taxon>
        <taxon>Magnoliopsida</taxon>
        <taxon>eudicotyledons</taxon>
        <taxon>Gunneridae</taxon>
        <taxon>Pentapetalae</taxon>
        <taxon>rosids</taxon>
        <taxon>malvids</taxon>
        <taxon>Brassicales</taxon>
        <taxon>Brassicaceae</taxon>
        <taxon>Brassiceae</taxon>
        <taxon>Brassica</taxon>
    </lineage>
</organism>
<protein>
    <submittedName>
        <fullName evidence="2">Uncharacterized protein</fullName>
    </submittedName>
</protein>
<feature type="region of interest" description="Disordered" evidence="1">
    <location>
        <begin position="48"/>
        <end position="73"/>
    </location>
</feature>
<proteinExistence type="predicted"/>